<organism evidence="1">
    <name type="scientific">hydrocarbon metagenome</name>
    <dbReference type="NCBI Taxonomy" id="938273"/>
    <lineage>
        <taxon>unclassified sequences</taxon>
        <taxon>metagenomes</taxon>
        <taxon>ecological metagenomes</taxon>
    </lineage>
</organism>
<gene>
    <name evidence="1" type="ORF">ASZ90_006098</name>
</gene>
<proteinExistence type="predicted"/>
<reference evidence="1" key="1">
    <citation type="journal article" date="2015" name="Proc. Natl. Acad. Sci. U.S.A.">
        <title>Networks of energetic and metabolic interactions define dynamics in microbial communities.</title>
        <authorList>
            <person name="Embree M."/>
            <person name="Liu J.K."/>
            <person name="Al-Bassam M.M."/>
            <person name="Zengler K."/>
        </authorList>
    </citation>
    <scope>NUCLEOTIDE SEQUENCE</scope>
</reference>
<dbReference type="PANTHER" id="PTHR17985">
    <property type="entry name" value="SER/THR-RICH PROTEIN T10 IN DGCR REGION"/>
    <property type="match status" value="1"/>
</dbReference>
<dbReference type="EMBL" id="LNQE01000863">
    <property type="protein sequence ID" value="KUG24093.1"/>
    <property type="molecule type" value="Genomic_DNA"/>
</dbReference>
<dbReference type="PANTHER" id="PTHR17985:SF8">
    <property type="entry name" value="TRANSPORT AND GOLGI ORGANIZATION PROTEIN 2 HOMOLOG"/>
    <property type="match status" value="1"/>
</dbReference>
<evidence type="ECO:0008006" key="2">
    <source>
        <dbReference type="Google" id="ProtNLM"/>
    </source>
</evidence>
<dbReference type="AlphaFoldDB" id="A0A0W8FT74"/>
<evidence type="ECO:0000313" key="1">
    <source>
        <dbReference type="EMBL" id="KUG24093.1"/>
    </source>
</evidence>
<dbReference type="Pfam" id="PF05742">
    <property type="entry name" value="TANGO2"/>
    <property type="match status" value="1"/>
</dbReference>
<accession>A0A0W8FT74</accession>
<dbReference type="InterPro" id="IPR008551">
    <property type="entry name" value="TANGO2"/>
</dbReference>
<comment type="caution">
    <text evidence="1">The sequence shown here is derived from an EMBL/GenBank/DDBJ whole genome shotgun (WGS) entry which is preliminary data.</text>
</comment>
<protein>
    <recommendedName>
        <fullName evidence="2">NRDE family protein</fullName>
    </recommendedName>
</protein>
<name>A0A0W8FT74_9ZZZZ</name>
<sequence length="257" mass="29103">MCLILLAYNVHPSYRLILAANRDEFYERPSFPADFWKNQQNVLAGRDLKAGGTWLGITKEGKFAAITNYRDPSAFKSNAPSRGRLVSRYLIGKQNAVKYLENISSQAGKYNSFNLLIGDDNDLFVFSSRGETKKIKAGIYGLSNHLLNSPWPKVSRGKRLLKIALDKRGSDLEETLFALLADRRVAPDSKLPSTGVGLEWERILSPVFITSPIYGTRSSTILFIGKNRRVRFVEKVFDGQKEPWIESSFSFVMEKKR</sequence>